<accession>A0A3E0TTT9</accession>
<proteinExistence type="predicted"/>
<reference evidence="2 3" key="1">
    <citation type="submission" date="2018-08" db="EMBL/GenBank/DDBJ databases">
        <title>Thalassotalea euphylliae genome.</title>
        <authorList>
            <person name="Summers S."/>
            <person name="Rice S.A."/>
            <person name="Freckelton M.L."/>
            <person name="Nedved B.T."/>
            <person name="Hadfield M.G."/>
        </authorList>
    </citation>
    <scope>NUCLEOTIDE SEQUENCE [LARGE SCALE GENOMIC DNA]</scope>
    <source>
        <strain evidence="2 3">H1</strain>
    </source>
</reference>
<protein>
    <submittedName>
        <fullName evidence="2">Uncharacterized protein</fullName>
    </submittedName>
</protein>
<dbReference type="AlphaFoldDB" id="A0A3E0TTT9"/>
<evidence type="ECO:0000256" key="1">
    <source>
        <dbReference type="SAM" id="Phobius"/>
    </source>
</evidence>
<dbReference type="EMBL" id="QUOU01000001">
    <property type="protein sequence ID" value="REL28101.1"/>
    <property type="molecule type" value="Genomic_DNA"/>
</dbReference>
<keyword evidence="1" id="KW-0472">Membrane</keyword>
<evidence type="ECO:0000313" key="2">
    <source>
        <dbReference type="EMBL" id="REL28101.1"/>
    </source>
</evidence>
<sequence length="444" mass="50072">MSVVLIIRVLVILSVLFSVAMGQVLAASLNVENPHICKDTLAEFTQPITPHTSPLDGLINAVRLHCQDQHQASIEMLAPVLSSPIGIDSKQLTYAYILQSINFNNIGDDNSCPTAKLSMAHAVNSDSPALAIRAELNYFSFCNVYDDNTQHALKRLYELNQMAADMKNPGLQLVTHNQLSFVYYMLDQNQLSAEEAEKALILSEQIGADDYLVTLFNLVDAYLDAGELSLAAQRLMLYGDKLPQSPSDFEQYLYHYAQSYLAYLQGDFEQVLAVRDAYILKTDYRAPSFEEKLAVLTGLACAQLAQFDCVKQVIEQHFAEFLTSQSLENISRLGLFELLIHWHAHQQDYPVLAKVHQGYFNLANEKLIRQQQATKVLGVAKLNNEVIRLNSEEVHKRLAAQQQTTKNYRIMLSVAVVLLIIVLLAYLQLRRKISQQLMHINELK</sequence>
<dbReference type="OrthoDB" id="9923597at2"/>
<keyword evidence="1" id="KW-1133">Transmembrane helix</keyword>
<dbReference type="Gene3D" id="1.25.40.10">
    <property type="entry name" value="Tetratricopeptide repeat domain"/>
    <property type="match status" value="1"/>
</dbReference>
<name>A0A3E0TTT9_9GAMM</name>
<dbReference type="RefSeq" id="WP_116009155.1">
    <property type="nucleotide sequence ID" value="NZ_QUOU01000001.1"/>
</dbReference>
<feature type="transmembrane region" description="Helical" evidence="1">
    <location>
        <begin position="410"/>
        <end position="429"/>
    </location>
</feature>
<gene>
    <name evidence="2" type="ORF">DXX93_17050</name>
</gene>
<dbReference type="InterPro" id="IPR011990">
    <property type="entry name" value="TPR-like_helical_dom_sf"/>
</dbReference>
<keyword evidence="1" id="KW-0812">Transmembrane</keyword>
<organism evidence="2 3">
    <name type="scientific">Thalassotalea euphylliae</name>
    <dbReference type="NCBI Taxonomy" id="1655234"/>
    <lineage>
        <taxon>Bacteria</taxon>
        <taxon>Pseudomonadati</taxon>
        <taxon>Pseudomonadota</taxon>
        <taxon>Gammaproteobacteria</taxon>
        <taxon>Alteromonadales</taxon>
        <taxon>Colwelliaceae</taxon>
        <taxon>Thalassotalea</taxon>
    </lineage>
</organism>
<evidence type="ECO:0000313" key="3">
    <source>
        <dbReference type="Proteomes" id="UP000256478"/>
    </source>
</evidence>
<dbReference type="Proteomes" id="UP000256478">
    <property type="component" value="Unassembled WGS sequence"/>
</dbReference>
<comment type="caution">
    <text evidence="2">The sequence shown here is derived from an EMBL/GenBank/DDBJ whole genome shotgun (WGS) entry which is preliminary data.</text>
</comment>